<dbReference type="Proteomes" id="UP000663842">
    <property type="component" value="Unassembled WGS sequence"/>
</dbReference>
<gene>
    <name evidence="4" type="ORF">UXM345_LOCUS10395</name>
    <name evidence="3" type="ORF">XDN619_LOCUS30861</name>
</gene>
<accession>A0A819HH03</accession>
<name>A0A819HH03_9BILA</name>
<feature type="region of interest" description="Disordered" evidence="1">
    <location>
        <begin position="419"/>
        <end position="446"/>
    </location>
</feature>
<evidence type="ECO:0000313" key="5">
    <source>
        <dbReference type="Proteomes" id="UP000663842"/>
    </source>
</evidence>
<dbReference type="EMBL" id="CAJOBF010000992">
    <property type="protein sequence ID" value="CAF3898386.1"/>
    <property type="molecule type" value="Genomic_DNA"/>
</dbReference>
<evidence type="ECO:0000256" key="1">
    <source>
        <dbReference type="SAM" id="MobiDB-lite"/>
    </source>
</evidence>
<comment type="caution">
    <text evidence="4">The sequence shown here is derived from an EMBL/GenBank/DDBJ whole genome shotgun (WGS) entry which is preliminary data.</text>
</comment>
<feature type="transmembrane region" description="Helical" evidence="2">
    <location>
        <begin position="6"/>
        <end position="26"/>
    </location>
</feature>
<evidence type="ECO:0000313" key="4">
    <source>
        <dbReference type="EMBL" id="CAF3898386.1"/>
    </source>
</evidence>
<keyword evidence="2" id="KW-0812">Transmembrane</keyword>
<reference evidence="4" key="1">
    <citation type="submission" date="2021-02" db="EMBL/GenBank/DDBJ databases">
        <authorList>
            <person name="Nowell W R."/>
        </authorList>
    </citation>
    <scope>NUCLEOTIDE SEQUENCE</scope>
</reference>
<evidence type="ECO:0000313" key="3">
    <source>
        <dbReference type="EMBL" id="CAF2165295.1"/>
    </source>
</evidence>
<protein>
    <submittedName>
        <fullName evidence="4">Uncharacterized protein</fullName>
    </submittedName>
</protein>
<dbReference type="EMBL" id="CAJNRG010015335">
    <property type="protein sequence ID" value="CAF2165295.1"/>
    <property type="molecule type" value="Genomic_DNA"/>
</dbReference>
<keyword evidence="2" id="KW-0472">Membrane</keyword>
<keyword evidence="2" id="KW-1133">Transmembrane helix</keyword>
<proteinExistence type="predicted"/>
<dbReference type="AlphaFoldDB" id="A0A819HH03"/>
<dbReference type="Proteomes" id="UP000663887">
    <property type="component" value="Unassembled WGS sequence"/>
</dbReference>
<organism evidence="4 5">
    <name type="scientific">Rotaria magnacalcarata</name>
    <dbReference type="NCBI Taxonomy" id="392030"/>
    <lineage>
        <taxon>Eukaryota</taxon>
        <taxon>Metazoa</taxon>
        <taxon>Spiralia</taxon>
        <taxon>Gnathifera</taxon>
        <taxon>Rotifera</taxon>
        <taxon>Eurotatoria</taxon>
        <taxon>Bdelloidea</taxon>
        <taxon>Philodinida</taxon>
        <taxon>Philodinidae</taxon>
        <taxon>Rotaria</taxon>
    </lineage>
</organism>
<evidence type="ECO:0000256" key="2">
    <source>
        <dbReference type="SAM" id="Phobius"/>
    </source>
</evidence>
<sequence length="446" mass="51790">MIPLTLILIMTVLLLSLVIIYALIYFQENKKLSSIYANQRLTYSTQPCISMIKEKLKYPSNSSNDHRSANIDLNKAKFDESRSHSVVNNLFITKCSNRRRSSIIDSKQISQIQFSLPPAAEKIRRRSVAICNNIIDSKQTTIDSIIQTIKSSDQFLPCLVSFSMVYDHESSQIKINFHSLRSLPSMIELQQLTVQAKLIPDEKIKCFSIKNVIHNENIFSQDNDEYVIVFSNISLTKIHAKAIIMKFYGKDTNKKTIQLGQIGKIHRNQIHNLEHGSSINFIHELEIIKISPIEILVLLEQNIDHYLTVATCFFRVILLDRHRPLSTHQTKYYRLNSSTVLLNESLDLNILAFNSNTLDRIIILINLYSSANNTSEHRCIARVKLASPYFCSGTGTLHWQQFKQHHSLSMWHKLVKKEEEKRRRKKKKKKEEEEEHVYNFNMKNKS</sequence>